<keyword evidence="4" id="KW-0804">Transcription</keyword>
<comment type="caution">
    <text evidence="7">The sequence shown here is derived from an EMBL/GenBank/DDBJ whole genome shotgun (WGS) entry which is preliminary data.</text>
</comment>
<dbReference type="CDD" id="cd01392">
    <property type="entry name" value="HTH_LacI"/>
    <property type="match status" value="1"/>
</dbReference>
<dbReference type="InterPro" id="IPR010982">
    <property type="entry name" value="Lambda_DNA-bd_dom_sf"/>
</dbReference>
<dbReference type="OrthoDB" id="269117at2"/>
<keyword evidence="3" id="KW-0238">DNA-binding</keyword>
<evidence type="ECO:0000259" key="5">
    <source>
        <dbReference type="PROSITE" id="PS50932"/>
    </source>
</evidence>
<keyword evidence="2" id="KW-0805">Transcription regulation</keyword>
<dbReference type="Pfam" id="PF00356">
    <property type="entry name" value="LacI"/>
    <property type="match status" value="1"/>
</dbReference>
<dbReference type="InterPro" id="IPR046335">
    <property type="entry name" value="LacI/GalR-like_sensor"/>
</dbReference>
<evidence type="ECO:0000313" key="8">
    <source>
        <dbReference type="Proteomes" id="UP000256838"/>
    </source>
</evidence>
<dbReference type="InterPro" id="IPR001387">
    <property type="entry name" value="Cro/C1-type_HTH"/>
</dbReference>
<evidence type="ECO:0000256" key="1">
    <source>
        <dbReference type="ARBA" id="ARBA00022491"/>
    </source>
</evidence>
<dbReference type="PROSITE" id="PS00356">
    <property type="entry name" value="HTH_LACI_1"/>
    <property type="match status" value="1"/>
</dbReference>
<dbReference type="PROSITE" id="PS50932">
    <property type="entry name" value="HTH_LACI_2"/>
    <property type="match status" value="1"/>
</dbReference>
<accession>A0A3D8JQ07</accession>
<organism evidence="7 8">
    <name type="scientific">Trinickia dinghuensis</name>
    <dbReference type="NCBI Taxonomy" id="2291023"/>
    <lineage>
        <taxon>Bacteria</taxon>
        <taxon>Pseudomonadati</taxon>
        <taxon>Pseudomonadota</taxon>
        <taxon>Betaproteobacteria</taxon>
        <taxon>Burkholderiales</taxon>
        <taxon>Burkholderiaceae</taxon>
        <taxon>Trinickia</taxon>
    </lineage>
</organism>
<dbReference type="CDD" id="cd06290">
    <property type="entry name" value="PBP1_LacI-like"/>
    <property type="match status" value="1"/>
</dbReference>
<reference evidence="7 8" key="1">
    <citation type="submission" date="2018-08" db="EMBL/GenBank/DDBJ databases">
        <title>Paraburkholderia sp. DHOM06 isolated from forest soil.</title>
        <authorList>
            <person name="Gao Z.-H."/>
            <person name="Qiu L.-H."/>
        </authorList>
    </citation>
    <scope>NUCLEOTIDE SEQUENCE [LARGE SCALE GENOMIC DNA]</scope>
    <source>
        <strain evidence="7 8">DHOM06</strain>
    </source>
</reference>
<dbReference type="PANTHER" id="PTHR30146">
    <property type="entry name" value="LACI-RELATED TRANSCRIPTIONAL REPRESSOR"/>
    <property type="match status" value="1"/>
</dbReference>
<dbReference type="Proteomes" id="UP000256838">
    <property type="component" value="Unassembled WGS sequence"/>
</dbReference>
<evidence type="ECO:0000256" key="3">
    <source>
        <dbReference type="ARBA" id="ARBA00023125"/>
    </source>
</evidence>
<name>A0A3D8JQ07_9BURK</name>
<dbReference type="PANTHER" id="PTHR30146:SF148">
    <property type="entry name" value="HTH-TYPE TRANSCRIPTIONAL REPRESSOR PURR-RELATED"/>
    <property type="match status" value="1"/>
</dbReference>
<dbReference type="AlphaFoldDB" id="A0A3D8JQ07"/>
<evidence type="ECO:0000259" key="6">
    <source>
        <dbReference type="PROSITE" id="PS50943"/>
    </source>
</evidence>
<dbReference type="PROSITE" id="PS50943">
    <property type="entry name" value="HTH_CROC1"/>
    <property type="match status" value="1"/>
</dbReference>
<sequence length="349" mass="38026">MNESLTPPAVTLDEIAKAAGVSSSTVSRILNGTAKVSRAKQQAVEAVIEKFNYRPNVLARSLASGKTETVGVLTQTVASPFYAEWLRGIEDSLHEPGLTPFFMSCRWNVAEEKSRIEQFIARRVDGIIVLHGQLDEASLASFARQTPIVVLGRSLNNVPGLAGLPIDNVQGARDMTRYLIAQGHRKIAFIAGPTTHIDAVQRLLGYRLALEEAGIRFSSQRIEQGDFLEAGGVDAMARLLARKAAFTAIFCANDQTAYGARLTLYRHGLRVPEDVSLVGFDDVPTSQYSTPPLTTIRQPIYELGRQAAAAIVRLIRKEPVTLTPVSLDLIERETVSAPRLPSRSPVPVT</sequence>
<dbReference type="GO" id="GO:0003700">
    <property type="term" value="F:DNA-binding transcription factor activity"/>
    <property type="evidence" value="ECO:0007669"/>
    <property type="project" value="TreeGrafter"/>
</dbReference>
<feature type="domain" description="HTH lacI-type" evidence="5">
    <location>
        <begin position="10"/>
        <end position="64"/>
    </location>
</feature>
<dbReference type="InterPro" id="IPR000843">
    <property type="entry name" value="HTH_LacI"/>
</dbReference>
<keyword evidence="8" id="KW-1185">Reference proteome</keyword>
<proteinExistence type="predicted"/>
<feature type="domain" description="HTH cro/C1-type" evidence="6">
    <location>
        <begin position="11"/>
        <end position="58"/>
    </location>
</feature>
<gene>
    <name evidence="7" type="ORF">DWV00_31540</name>
</gene>
<dbReference type="SMART" id="SM00354">
    <property type="entry name" value="HTH_LACI"/>
    <property type="match status" value="1"/>
</dbReference>
<keyword evidence="1" id="KW-0678">Repressor</keyword>
<dbReference type="Gene3D" id="1.10.260.40">
    <property type="entry name" value="lambda repressor-like DNA-binding domains"/>
    <property type="match status" value="1"/>
</dbReference>
<dbReference type="SUPFAM" id="SSF53822">
    <property type="entry name" value="Periplasmic binding protein-like I"/>
    <property type="match status" value="1"/>
</dbReference>
<dbReference type="RefSeq" id="WP_115537540.1">
    <property type="nucleotide sequence ID" value="NZ_QRGA01000025.1"/>
</dbReference>
<dbReference type="InterPro" id="IPR028082">
    <property type="entry name" value="Peripla_BP_I"/>
</dbReference>
<dbReference type="GO" id="GO:0000976">
    <property type="term" value="F:transcription cis-regulatory region binding"/>
    <property type="evidence" value="ECO:0007669"/>
    <property type="project" value="TreeGrafter"/>
</dbReference>
<dbReference type="SUPFAM" id="SSF47413">
    <property type="entry name" value="lambda repressor-like DNA-binding domains"/>
    <property type="match status" value="1"/>
</dbReference>
<evidence type="ECO:0000256" key="2">
    <source>
        <dbReference type="ARBA" id="ARBA00023015"/>
    </source>
</evidence>
<dbReference type="PRINTS" id="PR00036">
    <property type="entry name" value="HTHLACI"/>
</dbReference>
<protein>
    <submittedName>
        <fullName evidence="7">LacI family transcriptional regulator</fullName>
    </submittedName>
</protein>
<evidence type="ECO:0000256" key="4">
    <source>
        <dbReference type="ARBA" id="ARBA00023163"/>
    </source>
</evidence>
<evidence type="ECO:0000313" key="7">
    <source>
        <dbReference type="EMBL" id="RDU94882.1"/>
    </source>
</evidence>
<dbReference type="EMBL" id="QRGA01000025">
    <property type="protein sequence ID" value="RDU94882.1"/>
    <property type="molecule type" value="Genomic_DNA"/>
</dbReference>
<dbReference type="Gene3D" id="3.40.50.2300">
    <property type="match status" value="2"/>
</dbReference>
<dbReference type="Pfam" id="PF13377">
    <property type="entry name" value="Peripla_BP_3"/>
    <property type="match status" value="1"/>
</dbReference>